<sequence>MFAVLAALLLRSGSAAASLGCASLAERNVTLYADTSFAFAWNFLASRIARSLADDVDTARLYRAFECVLRCRLPIGLEYYRQSAPLSLICSFFVLTFQDKVLDDKTFDMHTGLASLAALHQPRLNRAWYLMTTAIVALLVLLPVAVMSRVQTQFRCAFVRKWLALPAHSRDSMAPYTVCTAVFAALITLFYVFQVCSSVGAENGVDVMQSKAWNIRKDMRAFLNSMNCDIGQVRKKLLGSSDSAAYRHNDTDLKALMQYVLDFKAYLDDEKLRVNIVIAALGHCDELKQAYDSGVSILCNVVLSNTVSRLILHGATSESCDGSRMEQPPLHCLGIALNLLSPCMCSQPFSKTVIVQRRPGRQQPSGNLHEAAPERIVPEVMKAKSEQPPSKCSQRDSSSQNGFWVALVVTALLVACASFTSLRLSRQCLKITRMAEPDALSDKDHRARKVLRKAALPIGAAVLLVLAVVGLFSFFAGRGSTDEYEAADSPTTDTLLAFRKALDGEHVAVKVTPVAGGEATTKKAGKKAMAKKDNRKVARRVSVSAAKAATKSSARGPIKKATRKNGGKHKNRTTTDGRNSTAAAPVTAETVGEKHRSPLQPMKVTEAPKAK</sequence>
<proteinExistence type="predicted"/>
<feature type="signal peptide" evidence="3">
    <location>
        <begin position="1"/>
        <end position="17"/>
    </location>
</feature>
<keyword evidence="2" id="KW-1133">Transmembrane helix</keyword>
<evidence type="ECO:0000256" key="3">
    <source>
        <dbReference type="SAM" id="SignalP"/>
    </source>
</evidence>
<feature type="compositionally biased region" description="Basic residues" evidence="1">
    <location>
        <begin position="557"/>
        <end position="572"/>
    </location>
</feature>
<name>A0AAQ4DVH5_AMBAM</name>
<organism evidence="4 5">
    <name type="scientific">Amblyomma americanum</name>
    <name type="common">Lone star tick</name>
    <dbReference type="NCBI Taxonomy" id="6943"/>
    <lineage>
        <taxon>Eukaryota</taxon>
        <taxon>Metazoa</taxon>
        <taxon>Ecdysozoa</taxon>
        <taxon>Arthropoda</taxon>
        <taxon>Chelicerata</taxon>
        <taxon>Arachnida</taxon>
        <taxon>Acari</taxon>
        <taxon>Parasitiformes</taxon>
        <taxon>Ixodida</taxon>
        <taxon>Ixodoidea</taxon>
        <taxon>Ixodidae</taxon>
        <taxon>Amblyomminae</taxon>
        <taxon>Amblyomma</taxon>
    </lineage>
</organism>
<keyword evidence="3" id="KW-0732">Signal</keyword>
<evidence type="ECO:0000313" key="5">
    <source>
        <dbReference type="Proteomes" id="UP001321473"/>
    </source>
</evidence>
<evidence type="ECO:0000256" key="2">
    <source>
        <dbReference type="SAM" id="Phobius"/>
    </source>
</evidence>
<keyword evidence="2" id="KW-0812">Transmembrane</keyword>
<gene>
    <name evidence="4" type="ORF">V5799_006754</name>
</gene>
<protein>
    <submittedName>
        <fullName evidence="4">Uncharacterized protein</fullName>
    </submittedName>
</protein>
<dbReference type="EMBL" id="JARKHS020026314">
    <property type="protein sequence ID" value="KAK8766465.1"/>
    <property type="molecule type" value="Genomic_DNA"/>
</dbReference>
<feature type="compositionally biased region" description="Low complexity" evidence="1">
    <location>
        <begin position="540"/>
        <end position="555"/>
    </location>
</feature>
<feature type="region of interest" description="Disordered" evidence="1">
    <location>
        <begin position="518"/>
        <end position="611"/>
    </location>
</feature>
<feature type="chain" id="PRO_5043041951" evidence="3">
    <location>
        <begin position="18"/>
        <end position="611"/>
    </location>
</feature>
<reference evidence="4 5" key="1">
    <citation type="journal article" date="2023" name="Arcadia Sci">
        <title>De novo assembly of a long-read Amblyomma americanum tick genome.</title>
        <authorList>
            <person name="Chou S."/>
            <person name="Poskanzer K.E."/>
            <person name="Rollins M."/>
            <person name="Thuy-Boun P.S."/>
        </authorList>
    </citation>
    <scope>NUCLEOTIDE SEQUENCE [LARGE SCALE GENOMIC DNA]</scope>
    <source>
        <strain evidence="4">F_SG_1</strain>
        <tissue evidence="4">Salivary glands</tissue>
    </source>
</reference>
<feature type="transmembrane region" description="Helical" evidence="2">
    <location>
        <begin position="173"/>
        <end position="193"/>
    </location>
</feature>
<feature type="transmembrane region" description="Helical" evidence="2">
    <location>
        <begin position="128"/>
        <end position="152"/>
    </location>
</feature>
<dbReference type="Proteomes" id="UP001321473">
    <property type="component" value="Unassembled WGS sequence"/>
</dbReference>
<keyword evidence="5" id="KW-1185">Reference proteome</keyword>
<evidence type="ECO:0000256" key="1">
    <source>
        <dbReference type="SAM" id="MobiDB-lite"/>
    </source>
</evidence>
<dbReference type="AlphaFoldDB" id="A0AAQ4DVH5"/>
<accession>A0AAQ4DVH5</accession>
<keyword evidence="2" id="KW-0472">Membrane</keyword>
<feature type="transmembrane region" description="Helical" evidence="2">
    <location>
        <begin position="454"/>
        <end position="476"/>
    </location>
</feature>
<feature type="transmembrane region" description="Helical" evidence="2">
    <location>
        <begin position="402"/>
        <end position="424"/>
    </location>
</feature>
<comment type="caution">
    <text evidence="4">The sequence shown here is derived from an EMBL/GenBank/DDBJ whole genome shotgun (WGS) entry which is preliminary data.</text>
</comment>
<evidence type="ECO:0000313" key="4">
    <source>
        <dbReference type="EMBL" id="KAK8766465.1"/>
    </source>
</evidence>